<gene>
    <name evidence="2" type="ORF">JJB79_00245</name>
</gene>
<accession>A0ABS1Z0D1</accession>
<keyword evidence="1" id="KW-0732">Signal</keyword>
<dbReference type="Proteomes" id="UP000809137">
    <property type="component" value="Unassembled WGS sequence"/>
</dbReference>
<evidence type="ECO:0000256" key="1">
    <source>
        <dbReference type="SAM" id="SignalP"/>
    </source>
</evidence>
<protein>
    <submittedName>
        <fullName evidence="2">Uncharacterized protein</fullName>
    </submittedName>
</protein>
<proteinExistence type="predicted"/>
<keyword evidence="3" id="KW-1185">Reference proteome</keyword>
<dbReference type="GeneID" id="84691552"/>
<dbReference type="EMBL" id="JAFCXS010000001">
    <property type="protein sequence ID" value="MBM0745855.1"/>
    <property type="molecule type" value="Genomic_DNA"/>
</dbReference>
<organism evidence="2 3">
    <name type="scientific">Pantoea eucrina</name>
    <dbReference type="NCBI Taxonomy" id="472693"/>
    <lineage>
        <taxon>Bacteria</taxon>
        <taxon>Pseudomonadati</taxon>
        <taxon>Pseudomonadota</taxon>
        <taxon>Gammaproteobacteria</taxon>
        <taxon>Enterobacterales</taxon>
        <taxon>Erwiniaceae</taxon>
        <taxon>Pantoea</taxon>
    </lineage>
</organism>
<evidence type="ECO:0000313" key="2">
    <source>
        <dbReference type="EMBL" id="MBM0745855.1"/>
    </source>
</evidence>
<comment type="caution">
    <text evidence="2">The sequence shown here is derived from an EMBL/GenBank/DDBJ whole genome shotgun (WGS) entry which is preliminary data.</text>
</comment>
<name>A0ABS1Z0D1_9GAMM</name>
<sequence length="122" mass="13768">MRILCALLIVLCAPSFAVISDAQRAANDLCEMEWRITDRSMSTHLSTRQIVSEEVQAFEADGHALSDYAIEKDDFISVSVKGAETYRKMAKGVSYPYADTRDFLRGRMMPLCIKNVLETLKK</sequence>
<evidence type="ECO:0000313" key="3">
    <source>
        <dbReference type="Proteomes" id="UP000809137"/>
    </source>
</evidence>
<feature type="chain" id="PRO_5045322972" evidence="1">
    <location>
        <begin position="18"/>
        <end position="122"/>
    </location>
</feature>
<dbReference type="RefSeq" id="WP_039385009.1">
    <property type="nucleotide sequence ID" value="NZ_CP083448.1"/>
</dbReference>
<feature type="signal peptide" evidence="1">
    <location>
        <begin position="1"/>
        <end position="17"/>
    </location>
</feature>
<reference evidence="2 3" key="1">
    <citation type="submission" date="2021-01" db="EMBL/GenBank/DDBJ databases">
        <title>Complete genome sequence of Pantoea eucrina OB49, a heavy metal tolerant bacterium with PGPR potential isolated from wheat in Algeria.</title>
        <authorList>
            <person name="Lekired A."/>
            <person name="Ouzari I.H."/>
        </authorList>
    </citation>
    <scope>NUCLEOTIDE SEQUENCE [LARGE SCALE GENOMIC DNA]</scope>
    <source>
        <strain evidence="2 3">OB49</strain>
    </source>
</reference>